<keyword evidence="3" id="KW-1185">Reference proteome</keyword>
<keyword evidence="1" id="KW-0732">Signal</keyword>
<proteinExistence type="predicted"/>
<evidence type="ECO:0000313" key="3">
    <source>
        <dbReference type="Proteomes" id="UP001231518"/>
    </source>
</evidence>
<name>A0AAD7YPK2_MYTSE</name>
<gene>
    <name evidence="2" type="ORF">PYW07_008071</name>
</gene>
<comment type="caution">
    <text evidence="2">The sequence shown here is derived from an EMBL/GenBank/DDBJ whole genome shotgun (WGS) entry which is preliminary data.</text>
</comment>
<evidence type="ECO:0000313" key="2">
    <source>
        <dbReference type="EMBL" id="KAJ8724091.1"/>
    </source>
</evidence>
<protein>
    <submittedName>
        <fullName evidence="2">Uncharacterized protein</fullName>
    </submittedName>
</protein>
<organism evidence="2 3">
    <name type="scientific">Mythimna separata</name>
    <name type="common">Oriental armyworm</name>
    <name type="synonym">Pseudaletia separata</name>
    <dbReference type="NCBI Taxonomy" id="271217"/>
    <lineage>
        <taxon>Eukaryota</taxon>
        <taxon>Metazoa</taxon>
        <taxon>Ecdysozoa</taxon>
        <taxon>Arthropoda</taxon>
        <taxon>Hexapoda</taxon>
        <taxon>Insecta</taxon>
        <taxon>Pterygota</taxon>
        <taxon>Neoptera</taxon>
        <taxon>Endopterygota</taxon>
        <taxon>Lepidoptera</taxon>
        <taxon>Glossata</taxon>
        <taxon>Ditrysia</taxon>
        <taxon>Noctuoidea</taxon>
        <taxon>Noctuidae</taxon>
        <taxon>Noctuinae</taxon>
        <taxon>Hadenini</taxon>
        <taxon>Mythimna</taxon>
    </lineage>
</organism>
<feature type="signal peptide" evidence="1">
    <location>
        <begin position="1"/>
        <end position="16"/>
    </location>
</feature>
<feature type="chain" id="PRO_5041942019" evidence="1">
    <location>
        <begin position="17"/>
        <end position="273"/>
    </location>
</feature>
<reference evidence="2" key="1">
    <citation type="submission" date="2023-03" db="EMBL/GenBank/DDBJ databases">
        <title>Chromosome-level genomes of two armyworms, Mythimna separata and Mythimna loreyi, provide insights into the biosynthesis and reception of sex pheromones.</title>
        <authorList>
            <person name="Zhao H."/>
        </authorList>
    </citation>
    <scope>NUCLEOTIDE SEQUENCE</scope>
    <source>
        <strain evidence="2">BeijingLab</strain>
        <tissue evidence="2">Pupa</tissue>
    </source>
</reference>
<accession>A0AAD7YPK2</accession>
<dbReference type="AlphaFoldDB" id="A0AAD7YPK2"/>
<evidence type="ECO:0000256" key="1">
    <source>
        <dbReference type="SAM" id="SignalP"/>
    </source>
</evidence>
<sequence>MIRSLVLLALVAVATANDPWKEDISYFFDPINGFRFLPRTIELAEKKDYINVENIDTTSGFANLTLWVKRGEWCYLVGLLYDENKQIAGIQINHPVEYLNSYYNMTAQGFKLWTHLDVTYAYTRFYWVSEDSETRVKSYNPSKVLQSDYLSVANLDGGFDKIATDSRNLDSVWTKQACIILMGQHYYYQMTPSLTCDKPFYQWFPLTDEKTNQLIGLGFMYLGKSECKTELPSKAAVEMIVPTGPKCLYDLVGKYGASTLHFYFVDRPRLISC</sequence>
<dbReference type="EMBL" id="JARGEI010000011">
    <property type="protein sequence ID" value="KAJ8724091.1"/>
    <property type="molecule type" value="Genomic_DNA"/>
</dbReference>
<dbReference type="Proteomes" id="UP001231518">
    <property type="component" value="Chromosome 20"/>
</dbReference>